<keyword evidence="1" id="KW-0812">Transmembrane</keyword>
<keyword evidence="3" id="KW-1185">Reference proteome</keyword>
<gene>
    <name evidence="2" type="ORF">Plil01_000391200</name>
</gene>
<evidence type="ECO:0000313" key="3">
    <source>
        <dbReference type="Proteomes" id="UP001165083"/>
    </source>
</evidence>
<dbReference type="EMBL" id="BSXW01000156">
    <property type="protein sequence ID" value="GMF13438.1"/>
    <property type="molecule type" value="Genomic_DNA"/>
</dbReference>
<evidence type="ECO:0000313" key="2">
    <source>
        <dbReference type="EMBL" id="GMF13438.1"/>
    </source>
</evidence>
<reference evidence="2" key="1">
    <citation type="submission" date="2023-04" db="EMBL/GenBank/DDBJ databases">
        <title>Phytophthora lilii NBRC 32176.</title>
        <authorList>
            <person name="Ichikawa N."/>
            <person name="Sato H."/>
            <person name="Tonouchi N."/>
        </authorList>
    </citation>
    <scope>NUCLEOTIDE SEQUENCE</scope>
    <source>
        <strain evidence="2">NBRC 32176</strain>
    </source>
</reference>
<name>A0A9W6TEK8_9STRA</name>
<keyword evidence="1" id="KW-0472">Membrane</keyword>
<proteinExistence type="predicted"/>
<sequence length="222" mass="24970">MGVVVDSAMNPTSANTTQSSVLRNLIRFGGTGSIMTDKKAAKANQVLPDKPTIAQLKLELRRNIDSKHTQFISFGEAFGAFGIPMLFTLLVSFVWTVWLTFLALAPNYAANLLMDTSSYDNGQFWHINDTYPHITIAAVVGLVVVDICYIFVALRMLFWRDKLLASANSTTSSALFASTRNVHWRVALFIPKYKRIRILWNELTSFEGANRKKWVRIGFVKT</sequence>
<dbReference type="AlphaFoldDB" id="A0A9W6TEK8"/>
<accession>A0A9W6TEK8</accession>
<comment type="caution">
    <text evidence="2">The sequence shown here is derived from an EMBL/GenBank/DDBJ whole genome shotgun (WGS) entry which is preliminary data.</text>
</comment>
<feature type="transmembrane region" description="Helical" evidence="1">
    <location>
        <begin position="130"/>
        <end position="154"/>
    </location>
</feature>
<dbReference type="Proteomes" id="UP001165083">
    <property type="component" value="Unassembled WGS sequence"/>
</dbReference>
<evidence type="ECO:0000256" key="1">
    <source>
        <dbReference type="SAM" id="Phobius"/>
    </source>
</evidence>
<dbReference type="OrthoDB" id="125759at2759"/>
<organism evidence="2 3">
    <name type="scientific">Phytophthora lilii</name>
    <dbReference type="NCBI Taxonomy" id="2077276"/>
    <lineage>
        <taxon>Eukaryota</taxon>
        <taxon>Sar</taxon>
        <taxon>Stramenopiles</taxon>
        <taxon>Oomycota</taxon>
        <taxon>Peronosporomycetes</taxon>
        <taxon>Peronosporales</taxon>
        <taxon>Peronosporaceae</taxon>
        <taxon>Phytophthora</taxon>
    </lineage>
</organism>
<protein>
    <submittedName>
        <fullName evidence="2">Unnamed protein product</fullName>
    </submittedName>
</protein>
<keyword evidence="1" id="KW-1133">Transmembrane helix</keyword>
<feature type="transmembrane region" description="Helical" evidence="1">
    <location>
        <begin position="77"/>
        <end position="110"/>
    </location>
</feature>